<dbReference type="OrthoDB" id="2832284at2759"/>
<feature type="domain" description="Amidohydrolase-related" evidence="9">
    <location>
        <begin position="14"/>
        <end position="328"/>
    </location>
</feature>
<evidence type="ECO:0000256" key="3">
    <source>
        <dbReference type="ARBA" id="ARBA00022793"/>
    </source>
</evidence>
<gene>
    <name evidence="10" type="ORF">CLCR_04956</name>
</gene>
<dbReference type="PANTHER" id="PTHR21240">
    <property type="entry name" value="2-AMINO-3-CARBOXYLMUCONATE-6-SEMIALDEHYDE DECARBOXYLASE"/>
    <property type="match status" value="1"/>
</dbReference>
<evidence type="ECO:0000256" key="6">
    <source>
        <dbReference type="ARBA" id="ARBA00036832"/>
    </source>
</evidence>
<dbReference type="InterPro" id="IPR032466">
    <property type="entry name" value="Metal_Hydrolase"/>
</dbReference>
<dbReference type="GO" id="GO:0047596">
    <property type="term" value="F:6-methylsalicylate decarboxylase activity"/>
    <property type="evidence" value="ECO:0007669"/>
    <property type="project" value="UniProtKB-EC"/>
</dbReference>
<dbReference type="GO" id="GO:0016787">
    <property type="term" value="F:hydrolase activity"/>
    <property type="evidence" value="ECO:0007669"/>
    <property type="project" value="UniProtKB-KW"/>
</dbReference>
<dbReference type="PANTHER" id="PTHR21240:SF29">
    <property type="entry name" value="AMIDOHYDROLASE-RELATED DOMAIN-CONTAINING PROTEIN"/>
    <property type="match status" value="1"/>
</dbReference>
<keyword evidence="2" id="KW-0479">Metal-binding</keyword>
<name>A0A1C1CJI8_9EURO</name>
<dbReference type="AlphaFoldDB" id="A0A1C1CJI8"/>
<keyword evidence="4" id="KW-0862">Zinc</keyword>
<dbReference type="SUPFAM" id="SSF51556">
    <property type="entry name" value="Metallo-dependent hydrolases"/>
    <property type="match status" value="1"/>
</dbReference>
<keyword evidence="3 8" id="KW-0210">Decarboxylase</keyword>
<protein>
    <recommendedName>
        <fullName evidence="7">6-methylsalicylate decarboxylase</fullName>
        <ecNumber evidence="7">4.1.1.52</ecNumber>
    </recommendedName>
</protein>
<dbReference type="GO" id="GO:0005829">
    <property type="term" value="C:cytosol"/>
    <property type="evidence" value="ECO:0007669"/>
    <property type="project" value="TreeGrafter"/>
</dbReference>
<evidence type="ECO:0000256" key="2">
    <source>
        <dbReference type="ARBA" id="ARBA00022723"/>
    </source>
</evidence>
<dbReference type="Gene3D" id="3.20.20.140">
    <property type="entry name" value="Metal-dependent hydrolases"/>
    <property type="match status" value="1"/>
</dbReference>
<evidence type="ECO:0000256" key="7">
    <source>
        <dbReference type="ARBA" id="ARBA00038889"/>
    </source>
</evidence>
<reference evidence="11" key="1">
    <citation type="submission" date="2015-07" db="EMBL/GenBank/DDBJ databases">
        <authorList>
            <person name="Teixeira M.M."/>
            <person name="Souza R.C."/>
            <person name="Almeida L.G."/>
            <person name="Vicente V.A."/>
            <person name="de Hoog S."/>
            <person name="Bocca A.L."/>
            <person name="de Almeida S.R."/>
            <person name="Vasconcelos A.T."/>
            <person name="Felipe M.S."/>
        </authorList>
    </citation>
    <scope>NUCLEOTIDE SEQUENCE [LARGE SCALE GENOMIC DNA]</scope>
    <source>
        <strain evidence="11">KSF</strain>
    </source>
</reference>
<sequence>MAQQQADSISSFKVDVHTHPIPDFYREALFAAGYPGDNVSTLYVDGFLTPYPFSVDSYLAARREHGYNFSILSITAPGLSFLKGNALAGPLARRINDYFAENIRAHPRELGAFGILPLPDVEGSLAEMAYCLDTLKLEGIGLYTNYAGVYLGEPELDPIFEELNRRKATVFVHPTAPAVSPPLHNMSFPVIEYPFDTTRAIGNFLFRQARAKFPDVNIIWSHAGGAMGSLGDRLAVQTTLPIHGGRDLNASLAALKSFYYDTAVQMSDAQFAGIKEFAGADRILTGSDYPYLPGSFVPAVQKAFDSYAGFDDADREKIGWRNAFKLFPSLKEKFPDMEVQ</sequence>
<proteinExistence type="inferred from homology"/>
<dbReference type="eggNOG" id="KOG4245">
    <property type="taxonomic scope" value="Eukaryota"/>
</dbReference>
<dbReference type="GO" id="GO:0046872">
    <property type="term" value="F:metal ion binding"/>
    <property type="evidence" value="ECO:0007669"/>
    <property type="project" value="UniProtKB-KW"/>
</dbReference>
<evidence type="ECO:0000256" key="4">
    <source>
        <dbReference type="ARBA" id="ARBA00022833"/>
    </source>
</evidence>
<comment type="caution">
    <text evidence="10">The sequence shown here is derived from an EMBL/GenBank/DDBJ whole genome shotgun (WGS) entry which is preliminary data.</text>
</comment>
<organism evidence="10 11">
    <name type="scientific">Cladophialophora carrionii</name>
    <dbReference type="NCBI Taxonomy" id="86049"/>
    <lineage>
        <taxon>Eukaryota</taxon>
        <taxon>Fungi</taxon>
        <taxon>Dikarya</taxon>
        <taxon>Ascomycota</taxon>
        <taxon>Pezizomycotina</taxon>
        <taxon>Eurotiomycetes</taxon>
        <taxon>Chaetothyriomycetidae</taxon>
        <taxon>Chaetothyriales</taxon>
        <taxon>Herpotrichiellaceae</taxon>
        <taxon>Cladophialophora</taxon>
    </lineage>
</organism>
<evidence type="ECO:0000256" key="1">
    <source>
        <dbReference type="ARBA" id="ARBA00005871"/>
    </source>
</evidence>
<dbReference type="EC" id="4.1.1.52" evidence="7"/>
<evidence type="ECO:0000259" key="9">
    <source>
        <dbReference type="Pfam" id="PF04909"/>
    </source>
</evidence>
<dbReference type="VEuPathDB" id="FungiDB:CLCR_04956"/>
<keyword evidence="5 8" id="KW-0456">Lyase</keyword>
<comment type="similarity">
    <text evidence="1">Belongs to the metallo-dependent hydrolases superfamily. ACMSD family.</text>
</comment>
<dbReference type="Pfam" id="PF04909">
    <property type="entry name" value="Amidohydro_2"/>
    <property type="match status" value="1"/>
</dbReference>
<dbReference type="InterPro" id="IPR006680">
    <property type="entry name" value="Amidohydro-rel"/>
</dbReference>
<dbReference type="InterPro" id="IPR032465">
    <property type="entry name" value="ACMSD"/>
</dbReference>
<evidence type="ECO:0000256" key="8">
    <source>
        <dbReference type="RuleBase" id="RU366045"/>
    </source>
</evidence>
<keyword evidence="11" id="KW-1185">Reference proteome</keyword>
<evidence type="ECO:0000256" key="5">
    <source>
        <dbReference type="ARBA" id="ARBA00023239"/>
    </source>
</evidence>
<evidence type="ECO:0000313" key="11">
    <source>
        <dbReference type="Proteomes" id="UP000094526"/>
    </source>
</evidence>
<comment type="catalytic activity">
    <reaction evidence="6">
        <text>6-methylsalicylate + H(+) = 3-methylphenol + CO2</text>
        <dbReference type="Rhea" id="RHEA:23112"/>
        <dbReference type="ChEBI" id="CHEBI:15378"/>
        <dbReference type="ChEBI" id="CHEBI:16526"/>
        <dbReference type="ChEBI" id="CHEBI:17231"/>
        <dbReference type="ChEBI" id="CHEBI:36658"/>
        <dbReference type="EC" id="4.1.1.52"/>
    </reaction>
    <physiologicalReaction direction="left-to-right" evidence="6">
        <dbReference type="Rhea" id="RHEA:23113"/>
    </physiologicalReaction>
</comment>
<dbReference type="Proteomes" id="UP000094526">
    <property type="component" value="Unassembled WGS sequence"/>
</dbReference>
<dbReference type="STRING" id="86049.A0A1C1CJI8"/>
<keyword evidence="10" id="KW-0378">Hydrolase</keyword>
<dbReference type="GO" id="GO:0019748">
    <property type="term" value="P:secondary metabolic process"/>
    <property type="evidence" value="ECO:0007669"/>
    <property type="project" value="TreeGrafter"/>
</dbReference>
<evidence type="ECO:0000313" key="10">
    <source>
        <dbReference type="EMBL" id="OCT48680.1"/>
    </source>
</evidence>
<dbReference type="VEuPathDB" id="FungiDB:G647_03218"/>
<accession>A0A1C1CJI8</accession>
<dbReference type="EMBL" id="LGRB01000011">
    <property type="protein sequence ID" value="OCT48680.1"/>
    <property type="molecule type" value="Genomic_DNA"/>
</dbReference>